<dbReference type="OrthoDB" id="4290234at2"/>
<dbReference type="RefSeq" id="WP_126916027.1">
    <property type="nucleotide sequence ID" value="NZ_CP034587.1"/>
</dbReference>
<sequence length="69" mass="7349">MGPQATLSGIVSEIKNAGDGSRGIVMGWRGRRGHVFNIVNVKGDVIFIDGQSGHANPSPWRNFSLLGTD</sequence>
<dbReference type="EMBL" id="CP034587">
    <property type="protein sequence ID" value="AZQ73514.1"/>
    <property type="molecule type" value="Genomic_DNA"/>
</dbReference>
<evidence type="ECO:0000259" key="1">
    <source>
        <dbReference type="Pfam" id="PF15644"/>
    </source>
</evidence>
<gene>
    <name evidence="2" type="ORF">EKH77_21890</name>
</gene>
<dbReference type="AlphaFoldDB" id="A0A3S9PMJ0"/>
<organism evidence="2 3">
    <name type="scientific">Streptomyces luteoverticillatus</name>
    <name type="common">Streptoverticillium luteoverticillatus</name>
    <dbReference type="NCBI Taxonomy" id="66425"/>
    <lineage>
        <taxon>Bacteria</taxon>
        <taxon>Bacillati</taxon>
        <taxon>Actinomycetota</taxon>
        <taxon>Actinomycetes</taxon>
        <taxon>Kitasatosporales</taxon>
        <taxon>Streptomycetaceae</taxon>
        <taxon>Streptomyces</taxon>
    </lineage>
</organism>
<evidence type="ECO:0000313" key="3">
    <source>
        <dbReference type="Proteomes" id="UP000267900"/>
    </source>
</evidence>
<proteinExistence type="predicted"/>
<accession>A0A3S9PMJ0</accession>
<feature type="domain" description="Tox-PL" evidence="1">
    <location>
        <begin position="6"/>
        <end position="54"/>
    </location>
</feature>
<evidence type="ECO:0000313" key="2">
    <source>
        <dbReference type="EMBL" id="AZQ73514.1"/>
    </source>
</evidence>
<protein>
    <recommendedName>
        <fullName evidence="1">Tox-PL domain-containing protein</fullName>
    </recommendedName>
</protein>
<name>A0A3S9PMJ0_STRLT</name>
<dbReference type="InterPro" id="IPR028908">
    <property type="entry name" value="Tox-PL_dom"/>
</dbReference>
<dbReference type="Pfam" id="PF15644">
    <property type="entry name" value="Gln_amidase"/>
    <property type="match status" value="1"/>
</dbReference>
<dbReference type="Proteomes" id="UP000267900">
    <property type="component" value="Chromosome"/>
</dbReference>
<keyword evidence="3" id="KW-1185">Reference proteome</keyword>
<reference evidence="2 3" key="1">
    <citation type="submission" date="2018-12" db="EMBL/GenBank/DDBJ databases">
        <title>The whole draft genome of Streptomyce luteoverticillatus CGMCC 15060.</title>
        <authorList>
            <person name="Feng Z."/>
            <person name="Chen G."/>
            <person name="Zhang J."/>
            <person name="Zhu H."/>
            <person name="Yu X."/>
            <person name="Zhang W."/>
            <person name="Zhang X."/>
        </authorList>
    </citation>
    <scope>NUCLEOTIDE SEQUENCE [LARGE SCALE GENOMIC DNA]</scope>
    <source>
        <strain evidence="2 3">CGMCC 15060</strain>
    </source>
</reference>